<sequence>MKEFRRDIKTLISRNGRGIKLGKKKRTASSAVRHTDSAHQPVRDTRRCANCSTTKKRGQDELDLYDLQDPALFGKTPQLFP</sequence>
<dbReference type="Proteomes" id="UP001162156">
    <property type="component" value="Unassembled WGS sequence"/>
</dbReference>
<comment type="caution">
    <text evidence="2">The sequence shown here is derived from an EMBL/GenBank/DDBJ whole genome shotgun (WGS) entry which is preliminary data.</text>
</comment>
<name>A0AAV8XV21_9CUCU</name>
<evidence type="ECO:0000256" key="1">
    <source>
        <dbReference type="SAM" id="MobiDB-lite"/>
    </source>
</evidence>
<accession>A0AAV8XV21</accession>
<feature type="compositionally biased region" description="Basic and acidic residues" evidence="1">
    <location>
        <begin position="33"/>
        <end position="47"/>
    </location>
</feature>
<keyword evidence="3" id="KW-1185">Reference proteome</keyword>
<evidence type="ECO:0000313" key="2">
    <source>
        <dbReference type="EMBL" id="KAJ8942501.1"/>
    </source>
</evidence>
<proteinExistence type="predicted"/>
<protein>
    <submittedName>
        <fullName evidence="2">Uncharacterized protein</fullName>
    </submittedName>
</protein>
<feature type="region of interest" description="Disordered" evidence="1">
    <location>
        <begin position="21"/>
        <end position="53"/>
    </location>
</feature>
<reference evidence="2" key="1">
    <citation type="journal article" date="2023" name="Insect Mol. Biol.">
        <title>Genome sequencing provides insights into the evolution of gene families encoding plant cell wall-degrading enzymes in longhorned beetles.</title>
        <authorList>
            <person name="Shin N.R."/>
            <person name="Okamura Y."/>
            <person name="Kirsch R."/>
            <person name="Pauchet Y."/>
        </authorList>
    </citation>
    <scope>NUCLEOTIDE SEQUENCE</scope>
    <source>
        <strain evidence="2">RBIC_L_NR</strain>
    </source>
</reference>
<evidence type="ECO:0000313" key="3">
    <source>
        <dbReference type="Proteomes" id="UP001162156"/>
    </source>
</evidence>
<dbReference type="EMBL" id="JANEYF010002760">
    <property type="protein sequence ID" value="KAJ8942501.1"/>
    <property type="molecule type" value="Genomic_DNA"/>
</dbReference>
<dbReference type="AlphaFoldDB" id="A0AAV8XV21"/>
<gene>
    <name evidence="2" type="ORF">NQ314_010054</name>
</gene>
<organism evidence="2 3">
    <name type="scientific">Rhamnusium bicolor</name>
    <dbReference type="NCBI Taxonomy" id="1586634"/>
    <lineage>
        <taxon>Eukaryota</taxon>
        <taxon>Metazoa</taxon>
        <taxon>Ecdysozoa</taxon>
        <taxon>Arthropoda</taxon>
        <taxon>Hexapoda</taxon>
        <taxon>Insecta</taxon>
        <taxon>Pterygota</taxon>
        <taxon>Neoptera</taxon>
        <taxon>Endopterygota</taxon>
        <taxon>Coleoptera</taxon>
        <taxon>Polyphaga</taxon>
        <taxon>Cucujiformia</taxon>
        <taxon>Chrysomeloidea</taxon>
        <taxon>Cerambycidae</taxon>
        <taxon>Lepturinae</taxon>
        <taxon>Rhagiini</taxon>
        <taxon>Rhamnusium</taxon>
    </lineage>
</organism>